<evidence type="ECO:0000313" key="2">
    <source>
        <dbReference type="Proteomes" id="UP000091857"/>
    </source>
</evidence>
<evidence type="ECO:0000313" key="1">
    <source>
        <dbReference type="EMBL" id="KAG8650838.1"/>
    </source>
</evidence>
<name>A0ACB7HGL2_MANES</name>
<organism evidence="1 2">
    <name type="scientific">Manihot esculenta</name>
    <name type="common">Cassava</name>
    <name type="synonym">Jatropha manihot</name>
    <dbReference type="NCBI Taxonomy" id="3983"/>
    <lineage>
        <taxon>Eukaryota</taxon>
        <taxon>Viridiplantae</taxon>
        <taxon>Streptophyta</taxon>
        <taxon>Embryophyta</taxon>
        <taxon>Tracheophyta</taxon>
        <taxon>Spermatophyta</taxon>
        <taxon>Magnoliopsida</taxon>
        <taxon>eudicotyledons</taxon>
        <taxon>Gunneridae</taxon>
        <taxon>Pentapetalae</taxon>
        <taxon>rosids</taxon>
        <taxon>fabids</taxon>
        <taxon>Malpighiales</taxon>
        <taxon>Euphorbiaceae</taxon>
        <taxon>Crotonoideae</taxon>
        <taxon>Manihoteae</taxon>
        <taxon>Manihot</taxon>
    </lineage>
</organism>
<sequence>MQLYGRQFETMDNKSWLWRKRSSEKTILATNKFGISVEGIDKEAEKLQNRNELGSVRPVRNLNEKLASVLLDSSAKDDLLIKQEKLMQEDIAGQEEAKVACLRKDLDEDLKQGVAANEKLPNSDAALKACMQQLSSLQEEQEQKIQDAVMKAKSDFDKEKKKLEDKLREMNKKVASLAVENTNFSKALVLKDKLVEELHIRSSQTAAEFDALMARLDTTEKENALLKYEFHMLEKELEVRNEELEYTRRSADVSHRKHLESVKKISNLESECQRLRVLMRKKLPGPATLARMKNEVETLGRNPIELRKPNPTRDLVLRDTIGEKSSEIPVKNINFLIEQLRGMEEENRTLKEILTKKNTELRSSRIRYSQTASKLTQVETKLIELSGGQKHVDLAKCSPVSSELYPLAGFDFGSDDGLSSSGSWANALMSELEHFKDAKLKGPSDCRAIEVSNISLMDDFVEMEKLALVSAQTPSAGTSHSLSTGKELVPVVQGQSGCNEKQEVHSRHVSADKSFDWIQEVLNAIFKEQRISKRSLTELLEDIKIALGYINHPSVFQVDTTAMSKHLESDNRSCLTCKSSYISSIIHSLNEASTAEASAKETMKQCSLLNLGKSIGKIIQLIEGINPTPLLCNGATDNMSKREESSLFSAVSADYSVHVFQWRSSELSSILKRFILACNSLLNGKASTEFFAEELLFTLDWIVTSCVTPKDASSARDKIKRHFSQSESQRDSEVGVEVDFRLMDSNAICSFKEKPPCFPSAASFNEQNSLFQIKSGWCDLQEEIRRLKDKLKNMESGKEEMEIKLQRATDKNETLMMQLQKSEQSMKSLLLELESMRESKGMIEDQMENQKLINEDLDTQLTVAKAKLNEVLQKFTSLEVELEEKNNCCEELEATCLELQLQLESVAKKESSNYTTSEDRTQNQNGSDITAASLKLAECQETILNLGKQLKALATPTEAALFDKVFNANGSTTTAAINKSWNRRFSLRDQMLAEDTSKPVILRSPTADAKDNSNNSNSMSAPSFLAPSAEAKFDSRQKSGTNAIGALAIVPGKKQGIGFFRRLLMRRKKDSIKKSHSLVKV</sequence>
<proteinExistence type="predicted"/>
<comment type="caution">
    <text evidence="1">The sequence shown here is derived from an EMBL/GenBank/DDBJ whole genome shotgun (WGS) entry which is preliminary data.</text>
</comment>
<protein>
    <submittedName>
        <fullName evidence="1">Uncharacterized protein</fullName>
    </submittedName>
</protein>
<gene>
    <name evidence="1" type="ORF">MANES_07G077000v8</name>
</gene>
<dbReference type="EMBL" id="CM004393">
    <property type="protein sequence ID" value="KAG8650838.1"/>
    <property type="molecule type" value="Genomic_DNA"/>
</dbReference>
<keyword evidence="2" id="KW-1185">Reference proteome</keyword>
<accession>A0ACB7HGL2</accession>
<reference evidence="2" key="1">
    <citation type="journal article" date="2016" name="Nat. Biotechnol.">
        <title>Sequencing wild and cultivated cassava and related species reveals extensive interspecific hybridization and genetic diversity.</title>
        <authorList>
            <person name="Bredeson J.V."/>
            <person name="Lyons J.B."/>
            <person name="Prochnik S.E."/>
            <person name="Wu G.A."/>
            <person name="Ha C.M."/>
            <person name="Edsinger-Gonzales E."/>
            <person name="Grimwood J."/>
            <person name="Schmutz J."/>
            <person name="Rabbi I.Y."/>
            <person name="Egesi C."/>
            <person name="Nauluvula P."/>
            <person name="Lebot V."/>
            <person name="Ndunguru J."/>
            <person name="Mkamilo G."/>
            <person name="Bart R.S."/>
            <person name="Setter T.L."/>
            <person name="Gleadow R.M."/>
            <person name="Kulakow P."/>
            <person name="Ferguson M.E."/>
            <person name="Rounsley S."/>
            <person name="Rokhsar D.S."/>
        </authorList>
    </citation>
    <scope>NUCLEOTIDE SEQUENCE [LARGE SCALE GENOMIC DNA]</scope>
    <source>
        <strain evidence="2">cv. AM560-2</strain>
    </source>
</reference>
<dbReference type="Proteomes" id="UP000091857">
    <property type="component" value="Chromosome 7"/>
</dbReference>